<comment type="caution">
    <text evidence="1">The sequence shown here is derived from an EMBL/GenBank/DDBJ whole genome shotgun (WGS) entry which is preliminary data.</text>
</comment>
<keyword evidence="2" id="KW-1185">Reference proteome</keyword>
<accession>A0A918ENQ7</accession>
<evidence type="ECO:0000313" key="2">
    <source>
        <dbReference type="Proteomes" id="UP000654123"/>
    </source>
</evidence>
<sequence>MRRRSHATGVVRGSLEGTLRLTERYTIPIEGKAQVTAPLVTTVGITRGTDMF</sequence>
<name>A0A918ENQ7_9ACTN</name>
<gene>
    <name evidence="1" type="ORF">GCM10010249_60850</name>
</gene>
<reference evidence="1" key="1">
    <citation type="journal article" date="2014" name="Int. J. Syst. Evol. Microbiol.">
        <title>Complete genome sequence of Corynebacterium casei LMG S-19264T (=DSM 44701T), isolated from a smear-ripened cheese.</title>
        <authorList>
            <consortium name="US DOE Joint Genome Institute (JGI-PGF)"/>
            <person name="Walter F."/>
            <person name="Albersmeier A."/>
            <person name="Kalinowski J."/>
            <person name="Ruckert C."/>
        </authorList>
    </citation>
    <scope>NUCLEOTIDE SEQUENCE</scope>
    <source>
        <strain evidence="1">JCM 4335</strain>
    </source>
</reference>
<dbReference type="EMBL" id="BMSV01000028">
    <property type="protein sequence ID" value="GGQ34408.1"/>
    <property type="molecule type" value="Genomic_DNA"/>
</dbReference>
<evidence type="ECO:0000313" key="1">
    <source>
        <dbReference type="EMBL" id="GGQ34408.1"/>
    </source>
</evidence>
<dbReference type="AlphaFoldDB" id="A0A918ENQ7"/>
<protein>
    <submittedName>
        <fullName evidence="1">Uncharacterized protein</fullName>
    </submittedName>
</protein>
<proteinExistence type="predicted"/>
<reference evidence="1" key="2">
    <citation type="submission" date="2020-09" db="EMBL/GenBank/DDBJ databases">
        <authorList>
            <person name="Sun Q."/>
            <person name="Ohkuma M."/>
        </authorList>
    </citation>
    <scope>NUCLEOTIDE SEQUENCE</scope>
    <source>
        <strain evidence="1">JCM 4335</strain>
    </source>
</reference>
<organism evidence="1 2">
    <name type="scientific">Streptomyces roseolilacinus</name>
    <dbReference type="NCBI Taxonomy" id="66904"/>
    <lineage>
        <taxon>Bacteria</taxon>
        <taxon>Bacillati</taxon>
        <taxon>Actinomycetota</taxon>
        <taxon>Actinomycetes</taxon>
        <taxon>Kitasatosporales</taxon>
        <taxon>Streptomycetaceae</taxon>
        <taxon>Streptomyces</taxon>
    </lineage>
</organism>
<dbReference type="Proteomes" id="UP000654123">
    <property type="component" value="Unassembled WGS sequence"/>
</dbReference>